<evidence type="ECO:0000256" key="3">
    <source>
        <dbReference type="ARBA" id="ARBA00022475"/>
    </source>
</evidence>
<feature type="transmembrane region" description="Helical" evidence="10">
    <location>
        <begin position="89"/>
        <end position="110"/>
    </location>
</feature>
<evidence type="ECO:0000256" key="8">
    <source>
        <dbReference type="ARBA" id="ARBA00023136"/>
    </source>
</evidence>
<dbReference type="KEGG" id="sth:STH3092"/>
<reference evidence="11 12" key="1">
    <citation type="journal article" date="2004" name="Nucleic Acids Res.">
        <title>Genome sequence of Symbiobacterium thermophilum, an uncultivable bacterium that depends on microbial commensalism.</title>
        <authorList>
            <person name="Ueda K."/>
            <person name="Yamashita A."/>
            <person name="Ishikawa J."/>
            <person name="Shimada M."/>
            <person name="Watsuji T."/>
            <person name="Morimura K."/>
            <person name="Ikeda H."/>
            <person name="Hattori M."/>
            <person name="Beppu T."/>
        </authorList>
    </citation>
    <scope>NUCLEOTIDE SEQUENCE [LARGE SCALE GENOMIC DNA]</scope>
    <source>
        <strain evidence="12">T / IAM 14863</strain>
    </source>
</reference>
<proteinExistence type="inferred from homology"/>
<keyword evidence="2 9" id="KW-0813">Transport</keyword>
<dbReference type="InterPro" id="IPR038379">
    <property type="entry name" value="SecE_sf"/>
</dbReference>
<dbReference type="AlphaFoldDB" id="Q67JS6"/>
<comment type="similarity">
    <text evidence="9">Belongs to the SecE/SEC61-gamma family.</text>
</comment>
<dbReference type="GO" id="GO:0009306">
    <property type="term" value="P:protein secretion"/>
    <property type="evidence" value="ECO:0007669"/>
    <property type="project" value="UniProtKB-UniRule"/>
</dbReference>
<dbReference type="EMBL" id="AP006840">
    <property type="protein sequence ID" value="BAD42074.1"/>
    <property type="molecule type" value="Genomic_DNA"/>
</dbReference>
<dbReference type="PANTHER" id="PTHR33910">
    <property type="entry name" value="PROTEIN TRANSLOCASE SUBUNIT SECE"/>
    <property type="match status" value="1"/>
</dbReference>
<dbReference type="GO" id="GO:0043952">
    <property type="term" value="P:protein transport by the Sec complex"/>
    <property type="evidence" value="ECO:0007669"/>
    <property type="project" value="UniProtKB-UniRule"/>
</dbReference>
<dbReference type="GO" id="GO:0008320">
    <property type="term" value="F:protein transmembrane transporter activity"/>
    <property type="evidence" value="ECO:0007669"/>
    <property type="project" value="UniProtKB-UniRule"/>
</dbReference>
<evidence type="ECO:0000256" key="5">
    <source>
        <dbReference type="ARBA" id="ARBA00022927"/>
    </source>
</evidence>
<evidence type="ECO:0000256" key="2">
    <source>
        <dbReference type="ARBA" id="ARBA00022448"/>
    </source>
</evidence>
<keyword evidence="3" id="KW-1003">Cell membrane</keyword>
<comment type="subunit">
    <text evidence="9">Component of the Sec protein translocase complex. Heterotrimer consisting of SecY, SecE and SecG subunits. The heterotrimers can form oligomers, although 1 heterotrimer is thought to be able to translocate proteins. Interacts with the ribosome. Interacts with SecDF, and other proteins may be involved. Interacts with SecA.</text>
</comment>
<evidence type="ECO:0000256" key="9">
    <source>
        <dbReference type="HAMAP-Rule" id="MF_00422"/>
    </source>
</evidence>
<dbReference type="eggNOG" id="COG0690">
    <property type="taxonomic scope" value="Bacteria"/>
</dbReference>
<keyword evidence="4 9" id="KW-0812">Transmembrane</keyword>
<dbReference type="PANTHER" id="PTHR33910:SF1">
    <property type="entry name" value="PROTEIN TRANSLOCASE SUBUNIT SECE"/>
    <property type="match status" value="1"/>
</dbReference>
<comment type="function">
    <text evidence="9">Essential subunit of the Sec protein translocation channel SecYEG. Clamps together the 2 halves of SecY. May contact the channel plug during translocation.</text>
</comment>
<dbReference type="GO" id="GO:0006605">
    <property type="term" value="P:protein targeting"/>
    <property type="evidence" value="ECO:0007669"/>
    <property type="project" value="UniProtKB-UniRule"/>
</dbReference>
<evidence type="ECO:0000256" key="7">
    <source>
        <dbReference type="ARBA" id="ARBA00023010"/>
    </source>
</evidence>
<dbReference type="GO" id="GO:0005886">
    <property type="term" value="C:plasma membrane"/>
    <property type="evidence" value="ECO:0007669"/>
    <property type="project" value="UniProtKB-UniRule"/>
</dbReference>
<gene>
    <name evidence="9" type="primary">secE</name>
    <name evidence="11" type="ordered locus">STH3092</name>
</gene>
<dbReference type="Proteomes" id="UP000000417">
    <property type="component" value="Chromosome"/>
</dbReference>
<feature type="transmembrane region" description="Helical" evidence="10">
    <location>
        <begin position="36"/>
        <end position="55"/>
    </location>
</feature>
<evidence type="ECO:0000313" key="11">
    <source>
        <dbReference type="EMBL" id="BAD42074.1"/>
    </source>
</evidence>
<comment type="subcellular location">
    <subcellularLocation>
        <location evidence="1">Membrane</location>
    </subcellularLocation>
</comment>
<dbReference type="Gene3D" id="1.20.5.1030">
    <property type="entry name" value="Preprotein translocase secy subunit"/>
    <property type="match status" value="1"/>
</dbReference>
<dbReference type="NCBIfam" id="TIGR00964">
    <property type="entry name" value="secE_bact"/>
    <property type="match status" value="1"/>
</dbReference>
<dbReference type="HOGENOM" id="CLU_2304040_0_0_9"/>
<dbReference type="GO" id="GO:0065002">
    <property type="term" value="P:intracellular protein transmembrane transport"/>
    <property type="evidence" value="ECO:0007669"/>
    <property type="project" value="UniProtKB-UniRule"/>
</dbReference>
<protein>
    <recommendedName>
        <fullName evidence="9">Protein translocase subunit SecE</fullName>
    </recommendedName>
</protein>
<dbReference type="HAMAP" id="MF_00422">
    <property type="entry name" value="SecE"/>
    <property type="match status" value="1"/>
</dbReference>
<evidence type="ECO:0000256" key="1">
    <source>
        <dbReference type="ARBA" id="ARBA00004370"/>
    </source>
</evidence>
<dbReference type="STRING" id="292459.STH3092"/>
<dbReference type="InterPro" id="IPR005807">
    <property type="entry name" value="SecE_bac"/>
</dbReference>
<keyword evidence="8 9" id="KW-0472">Membrane</keyword>
<dbReference type="Pfam" id="PF00584">
    <property type="entry name" value="SecE"/>
    <property type="match status" value="1"/>
</dbReference>
<evidence type="ECO:0000256" key="10">
    <source>
        <dbReference type="SAM" id="Phobius"/>
    </source>
</evidence>
<accession>Q67JS6</accession>
<evidence type="ECO:0000313" key="12">
    <source>
        <dbReference type="Proteomes" id="UP000000417"/>
    </source>
</evidence>
<organism evidence="11 12">
    <name type="scientific">Symbiobacterium thermophilum (strain DSM 24528 / JCM 14929 / IAM 14863 / T)</name>
    <dbReference type="NCBI Taxonomy" id="292459"/>
    <lineage>
        <taxon>Bacteria</taxon>
        <taxon>Bacillati</taxon>
        <taxon>Bacillota</taxon>
        <taxon>Clostridia</taxon>
        <taxon>Eubacteriales</taxon>
        <taxon>Symbiobacteriaceae</taxon>
        <taxon>Symbiobacterium</taxon>
    </lineage>
</organism>
<evidence type="ECO:0000256" key="6">
    <source>
        <dbReference type="ARBA" id="ARBA00022989"/>
    </source>
</evidence>
<name>Q67JS6_SYMTH</name>
<dbReference type="InterPro" id="IPR001901">
    <property type="entry name" value="Translocase_SecE/Sec61-g"/>
</dbReference>
<keyword evidence="12" id="KW-1185">Reference proteome</keyword>
<sequence length="123" mass="13576">MTGTAVQRFPEAGDDRRKLCPRALQPVRGRATICTLVALPGFICVGAFSISRVVVIMERIKAFFEGIRTYLREVVGELRKVVWPSRERVIKATGIVVAMVALVAGFLYLWDLGIGALMELLLA</sequence>
<keyword evidence="7 9" id="KW-0811">Translocation</keyword>
<keyword evidence="6 9" id="KW-1133">Transmembrane helix</keyword>
<evidence type="ECO:0000256" key="4">
    <source>
        <dbReference type="ARBA" id="ARBA00022692"/>
    </source>
</evidence>
<keyword evidence="5 9" id="KW-0653">Protein transport</keyword>